<evidence type="ECO:0000313" key="1">
    <source>
        <dbReference type="EMBL" id="QPB44335.1"/>
    </source>
</evidence>
<dbReference type="KEGG" id="vg:80543531"/>
<accession>A0A7S7YFR7</accession>
<keyword evidence="2" id="KW-1185">Reference proteome</keyword>
<proteinExistence type="predicted"/>
<reference evidence="1 2" key="1">
    <citation type="submission" date="2020-09" db="EMBL/GenBank/DDBJ databases">
        <authorList>
            <person name="Zhang R."/>
            <person name="Garcia K."/>
            <person name="Ogata H."/>
        </authorList>
    </citation>
    <scope>NUCLEOTIDE SEQUENCE [LARGE SCALE GENOMIC DNA]</scope>
    <source>
        <strain evidence="2">stheno</strain>
    </source>
</reference>
<dbReference type="EMBL" id="MW018138">
    <property type="protein sequence ID" value="QPB44335.1"/>
    <property type="molecule type" value="Genomic_DNA"/>
</dbReference>
<sequence length="74" mass="8449">MEHDCTTPTQATSATAGDKGILFMIRQRTEAYCERVRALTQLIIDDHNMDSAVEWYDTLEGMGDELVAYEEVYE</sequence>
<name>A0A7S7YFR7_9VIRU</name>
<dbReference type="Proteomes" id="UP001162098">
    <property type="component" value="Segment"/>
</dbReference>
<organism evidence="1 2">
    <name type="scientific">Medusavirus stheno T3</name>
    <dbReference type="NCBI Taxonomy" id="3069717"/>
    <lineage>
        <taxon>Viruses</taxon>
        <taxon>Varidnaviria</taxon>
        <taxon>Bamfordvirae</taxon>
        <taxon>Nucleocytoviricota</taxon>
        <taxon>Megaviricetes</taxon>
        <taxon>Mamonoviridae</taxon>
        <taxon>Medusavirus</taxon>
        <taxon>Medusavirus sthenus</taxon>
    </lineage>
</organism>
<evidence type="ECO:0000313" key="2">
    <source>
        <dbReference type="Proteomes" id="UP001162098"/>
    </source>
</evidence>
<protein>
    <submittedName>
        <fullName evidence="1">Uncharacterized protein</fullName>
    </submittedName>
</protein>